<dbReference type="InterPro" id="IPR050329">
    <property type="entry name" value="GLI_C2H2-zinc-finger"/>
</dbReference>
<dbReference type="FunFam" id="3.30.160.60:FF:000624">
    <property type="entry name" value="zinc finger protein 697"/>
    <property type="match status" value="1"/>
</dbReference>
<evidence type="ECO:0000256" key="12">
    <source>
        <dbReference type="PROSITE-ProRule" id="PRU00042"/>
    </source>
</evidence>
<dbReference type="Gene3D" id="3.30.160.60">
    <property type="entry name" value="Classic Zinc Finger"/>
    <property type="match status" value="6"/>
</dbReference>
<keyword evidence="10" id="KW-0804">Transcription</keyword>
<gene>
    <name evidence="15" type="ORF">MYCIT1_LOCUS20783</name>
</gene>
<dbReference type="Pfam" id="PF00096">
    <property type="entry name" value="zf-C2H2"/>
    <property type="match status" value="4"/>
</dbReference>
<dbReference type="SUPFAM" id="SSF57667">
    <property type="entry name" value="beta-beta-alpha zinc fingers"/>
    <property type="match status" value="4"/>
</dbReference>
<feature type="domain" description="C2H2-type" evidence="14">
    <location>
        <begin position="356"/>
        <end position="385"/>
    </location>
</feature>
<keyword evidence="16" id="KW-1185">Reference proteome</keyword>
<feature type="domain" description="C2H2-type" evidence="14">
    <location>
        <begin position="386"/>
        <end position="413"/>
    </location>
</feature>
<feature type="compositionally biased region" description="Low complexity" evidence="13">
    <location>
        <begin position="127"/>
        <end position="141"/>
    </location>
</feature>
<evidence type="ECO:0000256" key="6">
    <source>
        <dbReference type="ARBA" id="ARBA00022771"/>
    </source>
</evidence>
<evidence type="ECO:0000256" key="5">
    <source>
        <dbReference type="ARBA" id="ARBA00022737"/>
    </source>
</evidence>
<keyword evidence="7" id="KW-0862">Zinc</keyword>
<dbReference type="InterPro" id="IPR013087">
    <property type="entry name" value="Znf_C2H2_type"/>
</dbReference>
<dbReference type="InterPro" id="IPR036236">
    <property type="entry name" value="Znf_C2H2_sf"/>
</dbReference>
<evidence type="ECO:0000256" key="8">
    <source>
        <dbReference type="ARBA" id="ARBA00023015"/>
    </source>
</evidence>
<dbReference type="PANTHER" id="PTHR19818:SF139">
    <property type="entry name" value="PAIR-RULE PROTEIN ODD-PAIRED"/>
    <property type="match status" value="1"/>
</dbReference>
<evidence type="ECO:0000256" key="11">
    <source>
        <dbReference type="ARBA" id="ARBA00023242"/>
    </source>
</evidence>
<dbReference type="GO" id="GO:0000978">
    <property type="term" value="F:RNA polymerase II cis-regulatory region sequence-specific DNA binding"/>
    <property type="evidence" value="ECO:0007669"/>
    <property type="project" value="TreeGrafter"/>
</dbReference>
<accession>A0AAD2HCZ6</accession>
<sequence>MLSAIHTENTCTDCHVAPEITYQCTDQCIVVACTANEQQAPACSEVSCAGDHCQVVCEDGECDGLDEFLQCCTDFHAYYEEPRHNPDARWAWDPCLKNFMCSCEAGSHSEAHTPHGAMHTHIDEPSDTSTRSSPISSTPSSQADLDNMLTSACMWGDCADRFNGPLDLAEHVNVAHLPGKTHYDPPAMACQWKDCSVYPTPYSMPGPSSGDFDTFFGLLSSHLLHDHLGLGYVPECGEHHHHSKSSVEETAPAPTAAVAEHVCRWALCGESFTSSDDLTQHLANAHVGSGKMAYDCFWGDCSRHGDNGFTSKQKLSRHLQSHTKHRPFQCQICMQHFSEAATLQQHMRRHTLERPFVCDHPGCGKSFAIAGALTIHKRTHNGERPFKCPQCDRHFAESSNLSKHLRTHTGERPHKCTEPGCIKSFARADQLTRHKRVHRKVGN</sequence>
<protein>
    <recommendedName>
        <fullName evidence="14">C2H2-type domain-containing protein</fullName>
    </recommendedName>
</protein>
<dbReference type="GO" id="GO:0008270">
    <property type="term" value="F:zinc ion binding"/>
    <property type="evidence" value="ECO:0007669"/>
    <property type="project" value="UniProtKB-KW"/>
</dbReference>
<dbReference type="PANTHER" id="PTHR19818">
    <property type="entry name" value="ZINC FINGER PROTEIN ZIC AND GLI"/>
    <property type="match status" value="1"/>
</dbReference>
<comment type="function">
    <text evidence="1">May be involved in transcriptional regulation.</text>
</comment>
<keyword evidence="5" id="KW-0677">Repeat</keyword>
<dbReference type="PROSITE" id="PS00028">
    <property type="entry name" value="ZINC_FINGER_C2H2_1"/>
    <property type="match status" value="6"/>
</dbReference>
<keyword evidence="11" id="KW-0539">Nucleus</keyword>
<dbReference type="FunFam" id="3.30.160.60:FF:000032">
    <property type="entry name" value="Krueppel-like factor 4"/>
    <property type="match status" value="1"/>
</dbReference>
<feature type="domain" description="C2H2-type" evidence="14">
    <location>
        <begin position="414"/>
        <end position="438"/>
    </location>
</feature>
<evidence type="ECO:0000256" key="2">
    <source>
        <dbReference type="ARBA" id="ARBA00004123"/>
    </source>
</evidence>
<dbReference type="AlphaFoldDB" id="A0AAD2HCZ6"/>
<proteinExistence type="inferred from homology"/>
<dbReference type="SMART" id="SM00355">
    <property type="entry name" value="ZnF_C2H2"/>
    <property type="match status" value="7"/>
</dbReference>
<evidence type="ECO:0000256" key="13">
    <source>
        <dbReference type="SAM" id="MobiDB-lite"/>
    </source>
</evidence>
<dbReference type="InterPro" id="IPR048420">
    <property type="entry name" value="Zap1-like_Znf1"/>
</dbReference>
<name>A0AAD2HCZ6_9AGAR</name>
<evidence type="ECO:0000256" key="1">
    <source>
        <dbReference type="ARBA" id="ARBA00003767"/>
    </source>
</evidence>
<evidence type="ECO:0000256" key="3">
    <source>
        <dbReference type="ARBA" id="ARBA00006991"/>
    </source>
</evidence>
<dbReference type="PROSITE" id="PS50157">
    <property type="entry name" value="ZINC_FINGER_C2H2_2"/>
    <property type="match status" value="6"/>
</dbReference>
<evidence type="ECO:0000256" key="4">
    <source>
        <dbReference type="ARBA" id="ARBA00022723"/>
    </source>
</evidence>
<comment type="similarity">
    <text evidence="3">Belongs to the krueppel C2H2-type zinc-finger protein family.</text>
</comment>
<dbReference type="EMBL" id="CAVNYO010000399">
    <property type="protein sequence ID" value="CAK5273943.1"/>
    <property type="molecule type" value="Genomic_DNA"/>
</dbReference>
<dbReference type="Pfam" id="PF21816">
    <property type="entry name" value="Zap1_zf1"/>
    <property type="match status" value="1"/>
</dbReference>
<comment type="caution">
    <text evidence="15">The sequence shown here is derived from an EMBL/GenBank/DDBJ whole genome shotgun (WGS) entry which is preliminary data.</text>
</comment>
<feature type="domain" description="C2H2-type" evidence="14">
    <location>
        <begin position="261"/>
        <end position="291"/>
    </location>
</feature>
<keyword evidence="6 12" id="KW-0863">Zinc-finger</keyword>
<keyword evidence="4" id="KW-0479">Metal-binding</keyword>
<reference evidence="15" key="1">
    <citation type="submission" date="2023-11" db="EMBL/GenBank/DDBJ databases">
        <authorList>
            <person name="De Vega J J."/>
            <person name="De Vega J J."/>
        </authorList>
    </citation>
    <scope>NUCLEOTIDE SEQUENCE</scope>
</reference>
<feature type="domain" description="C2H2-type" evidence="14">
    <location>
        <begin position="299"/>
        <end position="327"/>
    </location>
</feature>
<evidence type="ECO:0000256" key="9">
    <source>
        <dbReference type="ARBA" id="ARBA00023125"/>
    </source>
</evidence>
<dbReference type="GO" id="GO:0000981">
    <property type="term" value="F:DNA-binding transcription factor activity, RNA polymerase II-specific"/>
    <property type="evidence" value="ECO:0007669"/>
    <property type="project" value="UniProtKB-ARBA"/>
</dbReference>
<evidence type="ECO:0000313" key="16">
    <source>
        <dbReference type="Proteomes" id="UP001295794"/>
    </source>
</evidence>
<feature type="region of interest" description="Disordered" evidence="13">
    <location>
        <begin position="112"/>
        <end position="142"/>
    </location>
</feature>
<comment type="subcellular location">
    <subcellularLocation>
        <location evidence="2">Nucleus</location>
    </subcellularLocation>
</comment>
<dbReference type="Proteomes" id="UP001295794">
    <property type="component" value="Unassembled WGS sequence"/>
</dbReference>
<dbReference type="GO" id="GO:0005634">
    <property type="term" value="C:nucleus"/>
    <property type="evidence" value="ECO:0007669"/>
    <property type="project" value="UniProtKB-SubCell"/>
</dbReference>
<keyword evidence="9" id="KW-0238">DNA-binding</keyword>
<feature type="domain" description="C2H2-type" evidence="14">
    <location>
        <begin position="328"/>
        <end position="355"/>
    </location>
</feature>
<organism evidence="15 16">
    <name type="scientific">Mycena citricolor</name>
    <dbReference type="NCBI Taxonomy" id="2018698"/>
    <lineage>
        <taxon>Eukaryota</taxon>
        <taxon>Fungi</taxon>
        <taxon>Dikarya</taxon>
        <taxon>Basidiomycota</taxon>
        <taxon>Agaricomycotina</taxon>
        <taxon>Agaricomycetes</taxon>
        <taxon>Agaricomycetidae</taxon>
        <taxon>Agaricales</taxon>
        <taxon>Marasmiineae</taxon>
        <taxon>Mycenaceae</taxon>
        <taxon>Mycena</taxon>
    </lineage>
</organism>
<keyword evidence="8" id="KW-0805">Transcription regulation</keyword>
<evidence type="ECO:0000259" key="14">
    <source>
        <dbReference type="PROSITE" id="PS50157"/>
    </source>
</evidence>
<evidence type="ECO:0000313" key="15">
    <source>
        <dbReference type="EMBL" id="CAK5273943.1"/>
    </source>
</evidence>
<dbReference type="FunFam" id="3.30.160.60:FF:000585">
    <property type="entry name" value="zinc finger protein 784"/>
    <property type="match status" value="1"/>
</dbReference>
<evidence type="ECO:0000256" key="10">
    <source>
        <dbReference type="ARBA" id="ARBA00023163"/>
    </source>
</evidence>
<dbReference type="GO" id="GO:0045944">
    <property type="term" value="P:positive regulation of transcription by RNA polymerase II"/>
    <property type="evidence" value="ECO:0007669"/>
    <property type="project" value="UniProtKB-ARBA"/>
</dbReference>
<dbReference type="FunFam" id="3.30.160.60:FF:000125">
    <property type="entry name" value="Putative zinc finger protein 143"/>
    <property type="match status" value="1"/>
</dbReference>
<evidence type="ECO:0000256" key="7">
    <source>
        <dbReference type="ARBA" id="ARBA00022833"/>
    </source>
</evidence>